<accession>A0A0W8EAK9</accession>
<name>A0A0W8EAK9_9ZZZZ</name>
<organism evidence="1">
    <name type="scientific">hydrocarbon metagenome</name>
    <dbReference type="NCBI Taxonomy" id="938273"/>
    <lineage>
        <taxon>unclassified sequences</taxon>
        <taxon>metagenomes</taxon>
        <taxon>ecological metagenomes</taxon>
    </lineage>
</organism>
<evidence type="ECO:0000313" key="1">
    <source>
        <dbReference type="EMBL" id="KUG05674.1"/>
    </source>
</evidence>
<comment type="caution">
    <text evidence="1">The sequence shown here is derived from an EMBL/GenBank/DDBJ whole genome shotgun (WGS) entry which is preliminary data.</text>
</comment>
<evidence type="ECO:0000313" key="2">
    <source>
        <dbReference type="EMBL" id="KUG05724.1"/>
    </source>
</evidence>
<sequence>MTNGALPTETANPSFIYIALYDAGKNVAVGISFGRGRGEVSGT</sequence>
<proteinExistence type="predicted"/>
<gene>
    <name evidence="2" type="ORF">ASZ90_016847</name>
    <name evidence="1" type="ORF">ASZ90_016897</name>
</gene>
<protein>
    <submittedName>
        <fullName evidence="1">Uncharacterized protein</fullName>
    </submittedName>
</protein>
<dbReference type="EMBL" id="LNQE01001783">
    <property type="protein sequence ID" value="KUG05674.1"/>
    <property type="molecule type" value="Genomic_DNA"/>
</dbReference>
<dbReference type="AlphaFoldDB" id="A0A0W8EAK9"/>
<reference evidence="1" key="1">
    <citation type="journal article" date="2015" name="Proc. Natl. Acad. Sci. U.S.A.">
        <title>Networks of energetic and metabolic interactions define dynamics in microbial communities.</title>
        <authorList>
            <person name="Embree M."/>
            <person name="Liu J.K."/>
            <person name="Al-Bassam M.M."/>
            <person name="Zengler K."/>
        </authorList>
    </citation>
    <scope>NUCLEOTIDE SEQUENCE</scope>
</reference>
<dbReference type="EMBL" id="LNQE01001776">
    <property type="protein sequence ID" value="KUG05724.1"/>
    <property type="molecule type" value="Genomic_DNA"/>
</dbReference>